<evidence type="ECO:0000313" key="3">
    <source>
        <dbReference type="Proteomes" id="UP001279734"/>
    </source>
</evidence>
<reference evidence="2" key="1">
    <citation type="submission" date="2023-05" db="EMBL/GenBank/DDBJ databases">
        <title>Nepenthes gracilis genome sequencing.</title>
        <authorList>
            <person name="Fukushima K."/>
        </authorList>
    </citation>
    <scope>NUCLEOTIDE SEQUENCE</scope>
    <source>
        <strain evidence="2">SING2019-196</strain>
    </source>
</reference>
<organism evidence="2 3">
    <name type="scientific">Nepenthes gracilis</name>
    <name type="common">Slender pitcher plant</name>
    <dbReference type="NCBI Taxonomy" id="150966"/>
    <lineage>
        <taxon>Eukaryota</taxon>
        <taxon>Viridiplantae</taxon>
        <taxon>Streptophyta</taxon>
        <taxon>Embryophyta</taxon>
        <taxon>Tracheophyta</taxon>
        <taxon>Spermatophyta</taxon>
        <taxon>Magnoliopsida</taxon>
        <taxon>eudicotyledons</taxon>
        <taxon>Gunneridae</taxon>
        <taxon>Pentapetalae</taxon>
        <taxon>Caryophyllales</taxon>
        <taxon>Nepenthaceae</taxon>
        <taxon>Nepenthes</taxon>
    </lineage>
</organism>
<feature type="compositionally biased region" description="Polar residues" evidence="1">
    <location>
        <begin position="1"/>
        <end position="12"/>
    </location>
</feature>
<name>A0AAD3XV75_NEPGR</name>
<dbReference type="AlphaFoldDB" id="A0AAD3XV75"/>
<keyword evidence="3" id="KW-1185">Reference proteome</keyword>
<comment type="caution">
    <text evidence="2">The sequence shown here is derived from an EMBL/GenBank/DDBJ whole genome shotgun (WGS) entry which is preliminary data.</text>
</comment>
<evidence type="ECO:0000313" key="2">
    <source>
        <dbReference type="EMBL" id="GMH18568.1"/>
    </source>
</evidence>
<dbReference type="Proteomes" id="UP001279734">
    <property type="component" value="Unassembled WGS sequence"/>
</dbReference>
<feature type="region of interest" description="Disordered" evidence="1">
    <location>
        <begin position="1"/>
        <end position="51"/>
    </location>
</feature>
<dbReference type="EMBL" id="BSYO01000019">
    <property type="protein sequence ID" value="GMH18568.1"/>
    <property type="molecule type" value="Genomic_DNA"/>
</dbReference>
<feature type="compositionally biased region" description="Basic residues" evidence="1">
    <location>
        <begin position="24"/>
        <end position="34"/>
    </location>
</feature>
<evidence type="ECO:0000256" key="1">
    <source>
        <dbReference type="SAM" id="MobiDB-lite"/>
    </source>
</evidence>
<accession>A0AAD3XV75</accession>
<gene>
    <name evidence="2" type="ORF">Nepgr_020409</name>
</gene>
<sequence length="105" mass="11590">MKKQGTPASAATQDKDPDSAPFHHLQRNRHHKKSNTTVISATALKARQPKAIFQPPRAKTAIDQLLHPAVSQPIDVRITGRKCNNRDLATIGHPKFMGCPNKEPI</sequence>
<proteinExistence type="predicted"/>
<protein>
    <submittedName>
        <fullName evidence="2">Uncharacterized protein</fullName>
    </submittedName>
</protein>